<dbReference type="STRING" id="485917.Phep_3914"/>
<proteinExistence type="predicted"/>
<name>C6XVN0_PEDHD</name>
<dbReference type="InterPro" id="IPR029016">
    <property type="entry name" value="GAF-like_dom_sf"/>
</dbReference>
<dbReference type="PROSITE" id="PS50046">
    <property type="entry name" value="PHYTOCHROME_2"/>
    <property type="match status" value="1"/>
</dbReference>
<dbReference type="InterPro" id="IPR000014">
    <property type="entry name" value="PAS"/>
</dbReference>
<organism evidence="7 8">
    <name type="scientific">Pedobacter heparinus (strain ATCC 13125 / DSM 2366 / CIP 104194 / JCM 7457 / NBRC 12017 / NCIMB 9290 / NRRL B-14731 / HIM 762-3)</name>
    <dbReference type="NCBI Taxonomy" id="485917"/>
    <lineage>
        <taxon>Bacteria</taxon>
        <taxon>Pseudomonadati</taxon>
        <taxon>Bacteroidota</taxon>
        <taxon>Sphingobacteriia</taxon>
        <taxon>Sphingobacteriales</taxon>
        <taxon>Sphingobacteriaceae</taxon>
        <taxon>Pedobacter</taxon>
    </lineage>
</organism>
<keyword evidence="3" id="KW-0157">Chromophore</keyword>
<keyword evidence="1" id="KW-0600">Photoreceptor protein</keyword>
<evidence type="ECO:0000256" key="3">
    <source>
        <dbReference type="ARBA" id="ARBA00022991"/>
    </source>
</evidence>
<dbReference type="Pfam" id="PF08446">
    <property type="entry name" value="PAS_2"/>
    <property type="match status" value="1"/>
</dbReference>
<dbReference type="GO" id="GO:0006355">
    <property type="term" value="P:regulation of DNA-templated transcription"/>
    <property type="evidence" value="ECO:0007669"/>
    <property type="project" value="InterPro"/>
</dbReference>
<dbReference type="Pfam" id="PF01590">
    <property type="entry name" value="GAF"/>
    <property type="match status" value="1"/>
</dbReference>
<dbReference type="InterPro" id="IPR035965">
    <property type="entry name" value="PAS-like_dom_sf"/>
</dbReference>
<dbReference type="HOGENOM" id="CLU_000445_50_5_10"/>
<keyword evidence="8" id="KW-1185">Reference proteome</keyword>
<dbReference type="PROSITE" id="PS50112">
    <property type="entry name" value="PAS"/>
    <property type="match status" value="1"/>
</dbReference>
<dbReference type="InterPro" id="IPR016132">
    <property type="entry name" value="Phyto_chromo_attachment"/>
</dbReference>
<dbReference type="Proteomes" id="UP000000852">
    <property type="component" value="Chromosome"/>
</dbReference>
<dbReference type="InterPro" id="IPR003018">
    <property type="entry name" value="GAF"/>
</dbReference>
<dbReference type="Gene3D" id="3.30.450.40">
    <property type="match status" value="1"/>
</dbReference>
<keyword evidence="4" id="KW-0675">Receptor</keyword>
<feature type="domain" description="PAS" evidence="6">
    <location>
        <begin position="29"/>
        <end position="85"/>
    </location>
</feature>
<evidence type="ECO:0000256" key="1">
    <source>
        <dbReference type="ARBA" id="ARBA00022543"/>
    </source>
</evidence>
<dbReference type="Gene3D" id="3.30.450.20">
    <property type="entry name" value="PAS domain"/>
    <property type="match status" value="1"/>
</dbReference>
<keyword evidence="2" id="KW-0716">Sensory transduction</keyword>
<dbReference type="RefSeq" id="WP_015809714.1">
    <property type="nucleotide sequence ID" value="NC_013061.1"/>
</dbReference>
<dbReference type="PRINTS" id="PR01033">
    <property type="entry name" value="PHYTOCHROME"/>
</dbReference>
<sequence>MAEKKNFDSEFCGNLPLHNVNLIQDYGYLLVLEPKGLKIIQASENTVEITGRPVQELVGTALSQYLDVESADKLSDNLKSGIKQRLPFNLSIKNGQNAEHFHALMHIKADYILIELEKARDLERKSFTDVFQEIKKIMAAIEQADTVQAVCELAVHEIRKISGFDGVLMYQFDRDWNGTVIAEEKDERLEPYIGQTFPASDVPKQARQLYLKNPYRLIPNRSYQPVRLYPVINPVTNSFIDLSDCNLRSVVAVHLEYMKNMNIDASMSIRVIRNAELWGLISCHHLTEKYLDYEVCSIFEWLSAVISNGVSRILDKEDYDFSSSLQQIRSTLTDRIYDADNIVAGLLPEEGLGLPDLFNATGAAMILNGRMVTQGMVPAEEAIDNLMMWVEGKSINKVFATEHLSGLYEEASEFADIASGVLVIPIDNNKGDYILCFRPEVVETIQWGGDPNQAINFEKDGKRYHPRNSFKLWKQTVKQHALPWKQQELEAAEALRSFLFEFRTKQLYN</sequence>
<dbReference type="eggNOG" id="COG4251">
    <property type="taxonomic scope" value="Bacteria"/>
</dbReference>
<evidence type="ECO:0000313" key="8">
    <source>
        <dbReference type="Proteomes" id="UP000000852"/>
    </source>
</evidence>
<dbReference type="OrthoDB" id="9766459at2"/>
<accession>C6XVN0</accession>
<dbReference type="KEGG" id="phe:Phep_3914"/>
<evidence type="ECO:0000259" key="5">
    <source>
        <dbReference type="PROSITE" id="PS50046"/>
    </source>
</evidence>
<evidence type="ECO:0000313" key="7">
    <source>
        <dbReference type="EMBL" id="ACU06105.1"/>
    </source>
</evidence>
<dbReference type="GO" id="GO:0009881">
    <property type="term" value="F:photoreceptor activity"/>
    <property type="evidence" value="ECO:0007669"/>
    <property type="project" value="UniProtKB-KW"/>
</dbReference>
<dbReference type="InterPro" id="IPR043150">
    <property type="entry name" value="Phytochrome_PHY_sf"/>
</dbReference>
<feature type="domain" description="Phytochrome chromophore attachment site" evidence="5">
    <location>
        <begin position="146"/>
        <end position="301"/>
    </location>
</feature>
<dbReference type="Gene3D" id="3.30.450.270">
    <property type="match status" value="1"/>
</dbReference>
<dbReference type="InterPro" id="IPR013515">
    <property type="entry name" value="Phytochrome_cen-reg"/>
</dbReference>
<dbReference type="SUPFAM" id="SSF55785">
    <property type="entry name" value="PYP-like sensor domain (PAS domain)"/>
    <property type="match status" value="1"/>
</dbReference>
<evidence type="ECO:0000256" key="4">
    <source>
        <dbReference type="ARBA" id="ARBA00023170"/>
    </source>
</evidence>
<dbReference type="EMBL" id="CP001681">
    <property type="protein sequence ID" value="ACU06105.1"/>
    <property type="molecule type" value="Genomic_DNA"/>
</dbReference>
<gene>
    <name evidence="7" type="ordered locus">Phep_3914</name>
</gene>
<protein>
    <submittedName>
        <fullName evidence="7">Phytochrome central region domain protein</fullName>
    </submittedName>
</protein>
<dbReference type="Pfam" id="PF00360">
    <property type="entry name" value="PHY"/>
    <property type="match status" value="1"/>
</dbReference>
<dbReference type="SUPFAM" id="SSF55781">
    <property type="entry name" value="GAF domain-like"/>
    <property type="match status" value="2"/>
</dbReference>
<evidence type="ECO:0000256" key="2">
    <source>
        <dbReference type="ARBA" id="ARBA00022606"/>
    </source>
</evidence>
<dbReference type="InterPro" id="IPR001294">
    <property type="entry name" value="Phytochrome"/>
</dbReference>
<dbReference type="InterPro" id="IPR013654">
    <property type="entry name" value="PAS_2"/>
</dbReference>
<dbReference type="AlphaFoldDB" id="C6XVN0"/>
<dbReference type="GO" id="GO:0009584">
    <property type="term" value="P:detection of visible light"/>
    <property type="evidence" value="ECO:0007669"/>
    <property type="project" value="InterPro"/>
</dbReference>
<evidence type="ECO:0000259" key="6">
    <source>
        <dbReference type="PROSITE" id="PS50112"/>
    </source>
</evidence>
<reference evidence="7 8" key="1">
    <citation type="journal article" date="2009" name="Stand. Genomic Sci.">
        <title>Complete genome sequence of Pedobacter heparinus type strain (HIM 762-3).</title>
        <authorList>
            <person name="Han C."/>
            <person name="Spring S."/>
            <person name="Lapidus A."/>
            <person name="Del Rio T.G."/>
            <person name="Tice H."/>
            <person name="Copeland A."/>
            <person name="Cheng J.F."/>
            <person name="Lucas S."/>
            <person name="Chen F."/>
            <person name="Nolan M."/>
            <person name="Bruce D."/>
            <person name="Goodwin L."/>
            <person name="Pitluck S."/>
            <person name="Ivanova N."/>
            <person name="Mavromatis K."/>
            <person name="Mikhailova N."/>
            <person name="Pati A."/>
            <person name="Chen A."/>
            <person name="Palaniappan K."/>
            <person name="Land M."/>
            <person name="Hauser L."/>
            <person name="Chang Y.J."/>
            <person name="Jeffries C.C."/>
            <person name="Saunders E."/>
            <person name="Chertkov O."/>
            <person name="Brettin T."/>
            <person name="Goker M."/>
            <person name="Rohde M."/>
            <person name="Bristow J."/>
            <person name="Eisen J.A."/>
            <person name="Markowitz V."/>
            <person name="Hugenholtz P."/>
            <person name="Kyrpides N.C."/>
            <person name="Klenk H.P."/>
            <person name="Detter J.C."/>
        </authorList>
    </citation>
    <scope>NUCLEOTIDE SEQUENCE [LARGE SCALE GENOMIC DNA]</scope>
    <source>
        <strain evidence="8">ATCC 13125 / DSM 2366 / CIP 104194 / JCM 7457 / NBRC 12017 / NCIMB 9290 / NRRL B-14731 / HIM 762-3</strain>
    </source>
</reference>